<feature type="non-terminal residue" evidence="2">
    <location>
        <position position="113"/>
    </location>
</feature>
<keyword evidence="1" id="KW-1133">Transmembrane helix</keyword>
<protein>
    <recommendedName>
        <fullName evidence="3">ABC transporter permease</fullName>
    </recommendedName>
</protein>
<dbReference type="EMBL" id="UINC01030900">
    <property type="protein sequence ID" value="SVB16039.1"/>
    <property type="molecule type" value="Genomic_DNA"/>
</dbReference>
<organism evidence="2">
    <name type="scientific">marine metagenome</name>
    <dbReference type="NCBI Taxonomy" id="408172"/>
    <lineage>
        <taxon>unclassified sequences</taxon>
        <taxon>metagenomes</taxon>
        <taxon>ecological metagenomes</taxon>
    </lineage>
</organism>
<keyword evidence="1" id="KW-0812">Transmembrane</keyword>
<sequence length="113" mass="11566">MRGSEWLVLYALSIVIALLIAGTLVEATGGDWRPVLSALLDGSVRRPGRWGETLGVAGPLLLVALGTVVSAKAGLVNIGQEGQLLFGAAVATYFSLLIGGPGPLNVVLILVFG</sequence>
<evidence type="ECO:0000313" key="2">
    <source>
        <dbReference type="EMBL" id="SVB16039.1"/>
    </source>
</evidence>
<feature type="transmembrane region" description="Helical" evidence="1">
    <location>
        <begin position="51"/>
        <end position="72"/>
    </location>
</feature>
<feature type="transmembrane region" description="Helical" evidence="1">
    <location>
        <begin position="84"/>
        <end position="112"/>
    </location>
</feature>
<dbReference type="PANTHER" id="PTHR47089:SF1">
    <property type="entry name" value="GUANOSINE ABC TRANSPORTER PERMEASE PROTEIN NUPP"/>
    <property type="match status" value="1"/>
</dbReference>
<dbReference type="AlphaFoldDB" id="A0A382BQY4"/>
<evidence type="ECO:0008006" key="3">
    <source>
        <dbReference type="Google" id="ProtNLM"/>
    </source>
</evidence>
<reference evidence="2" key="1">
    <citation type="submission" date="2018-05" db="EMBL/GenBank/DDBJ databases">
        <authorList>
            <person name="Lanie J.A."/>
            <person name="Ng W.-L."/>
            <person name="Kazmierczak K.M."/>
            <person name="Andrzejewski T.M."/>
            <person name="Davidsen T.M."/>
            <person name="Wayne K.J."/>
            <person name="Tettelin H."/>
            <person name="Glass J.I."/>
            <person name="Rusch D."/>
            <person name="Podicherti R."/>
            <person name="Tsui H.-C.T."/>
            <person name="Winkler M.E."/>
        </authorList>
    </citation>
    <scope>NUCLEOTIDE SEQUENCE</scope>
</reference>
<accession>A0A382BQY4</accession>
<keyword evidence="1" id="KW-0472">Membrane</keyword>
<dbReference type="PANTHER" id="PTHR47089">
    <property type="entry name" value="ABC TRANSPORTER, PERMEASE PROTEIN"/>
    <property type="match status" value="1"/>
</dbReference>
<gene>
    <name evidence="2" type="ORF">METZ01_LOCUS168893</name>
</gene>
<name>A0A382BQY4_9ZZZZ</name>
<proteinExistence type="predicted"/>
<evidence type="ECO:0000256" key="1">
    <source>
        <dbReference type="SAM" id="Phobius"/>
    </source>
</evidence>